<reference evidence="4 5" key="1">
    <citation type="journal article" date="2011" name="Stand. Genomic Sci.">
        <title>Complete genome sequence of the gliding freshwater bacterium Fluviicola taffensis type strain (RW262).</title>
        <authorList>
            <person name="Woyke T."/>
            <person name="Chertkov O."/>
            <person name="Lapidus A."/>
            <person name="Nolan M."/>
            <person name="Lucas S."/>
            <person name="Del Rio T.G."/>
            <person name="Tice H."/>
            <person name="Cheng J.F."/>
            <person name="Tapia R."/>
            <person name="Han C."/>
            <person name="Goodwin L."/>
            <person name="Pitluck S."/>
            <person name="Liolios K."/>
            <person name="Pagani I."/>
            <person name="Ivanova N."/>
            <person name="Huntemann M."/>
            <person name="Mavromatis K."/>
            <person name="Mikhailova N."/>
            <person name="Pati A."/>
            <person name="Chen A."/>
            <person name="Palaniappan K."/>
            <person name="Land M."/>
            <person name="Hauser L."/>
            <person name="Brambilla E.M."/>
            <person name="Rohde M."/>
            <person name="Mwirichia R."/>
            <person name="Sikorski J."/>
            <person name="Tindall B.J."/>
            <person name="Goker M."/>
            <person name="Bristow J."/>
            <person name="Eisen J.A."/>
            <person name="Markowitz V."/>
            <person name="Hugenholtz P."/>
            <person name="Klenk H.P."/>
            <person name="Kyrpides N.C."/>
        </authorList>
    </citation>
    <scope>NUCLEOTIDE SEQUENCE [LARGE SCALE GENOMIC DNA]</scope>
    <source>
        <strain evidence="5">DSM 16823 / RW262 / RW262</strain>
    </source>
</reference>
<keyword evidence="5" id="KW-1185">Reference proteome</keyword>
<dbReference type="InterPro" id="IPR008183">
    <property type="entry name" value="Aldose_1/G6P_1-epimerase"/>
</dbReference>
<dbReference type="EMBL" id="CP002542">
    <property type="protein sequence ID" value="AEA43829.1"/>
    <property type="molecule type" value="Genomic_DNA"/>
</dbReference>
<dbReference type="HOGENOM" id="CLU_057834_1_0_10"/>
<reference evidence="5" key="2">
    <citation type="submission" date="2011-02" db="EMBL/GenBank/DDBJ databases">
        <title>The complete genome of Fluviicola taffensis DSM 16823.</title>
        <authorList>
            <consortium name="US DOE Joint Genome Institute (JGI-PGF)"/>
            <person name="Lucas S."/>
            <person name="Copeland A."/>
            <person name="Lapidus A."/>
            <person name="Bruce D."/>
            <person name="Goodwin L."/>
            <person name="Pitluck S."/>
            <person name="Kyrpides N."/>
            <person name="Mavromatis K."/>
            <person name="Ivanova N."/>
            <person name="Mikhailova N."/>
            <person name="Pagani I."/>
            <person name="Chertkov O."/>
            <person name="Detter J.C."/>
            <person name="Han C."/>
            <person name="Tapia R."/>
            <person name="Land M."/>
            <person name="Hauser L."/>
            <person name="Markowitz V."/>
            <person name="Cheng J.-F."/>
            <person name="Hugenholtz P."/>
            <person name="Woyke T."/>
            <person name="Wu D."/>
            <person name="Tindall B."/>
            <person name="Pomrenke H.G."/>
            <person name="Brambilla E."/>
            <person name="Klenk H.-P."/>
            <person name="Eisen J.A."/>
        </authorList>
    </citation>
    <scope>NUCLEOTIDE SEQUENCE [LARGE SCALE GENOMIC DNA]</scope>
    <source>
        <strain evidence="5">DSM 16823 / RW262 / RW262</strain>
    </source>
</reference>
<dbReference type="InterPro" id="IPR011013">
    <property type="entry name" value="Gal_mutarotase_sf_dom"/>
</dbReference>
<name>F2IIC0_FLUTR</name>
<dbReference type="eggNOG" id="COG2017">
    <property type="taxonomic scope" value="Bacteria"/>
</dbReference>
<dbReference type="InterPro" id="IPR014718">
    <property type="entry name" value="GH-type_carb-bd"/>
</dbReference>
<evidence type="ECO:0000313" key="4">
    <source>
        <dbReference type="EMBL" id="AEA43829.1"/>
    </source>
</evidence>
<accession>F2IIC0</accession>
<keyword evidence="3" id="KW-0106">Calcium</keyword>
<comment type="cofactor">
    <cofactor evidence="1">
        <name>Ca(2+)</name>
        <dbReference type="ChEBI" id="CHEBI:29108"/>
    </cofactor>
</comment>
<dbReference type="RefSeq" id="WP_013686599.1">
    <property type="nucleotide sequence ID" value="NC_015321.1"/>
</dbReference>
<dbReference type="Gene3D" id="2.70.98.10">
    <property type="match status" value="1"/>
</dbReference>
<dbReference type="InterPro" id="IPR037481">
    <property type="entry name" value="LacX"/>
</dbReference>
<gene>
    <name evidence="4" type="ordered locus">Fluta_1842</name>
</gene>
<dbReference type="OrthoDB" id="9795355at2"/>
<evidence type="ECO:0000256" key="3">
    <source>
        <dbReference type="ARBA" id="ARBA00022837"/>
    </source>
</evidence>
<dbReference type="STRING" id="755732.Fluta_1842"/>
<dbReference type="GO" id="GO:0005975">
    <property type="term" value="P:carbohydrate metabolic process"/>
    <property type="evidence" value="ECO:0007669"/>
    <property type="project" value="InterPro"/>
</dbReference>
<evidence type="ECO:0000313" key="5">
    <source>
        <dbReference type="Proteomes" id="UP000007463"/>
    </source>
</evidence>
<dbReference type="KEGG" id="fte:Fluta_1842"/>
<comment type="subunit">
    <text evidence="2">Monomer.</text>
</comment>
<organism evidence="4 5">
    <name type="scientific">Fluviicola taffensis (strain DSM 16823 / NCIMB 13979 / RW262)</name>
    <dbReference type="NCBI Taxonomy" id="755732"/>
    <lineage>
        <taxon>Bacteria</taxon>
        <taxon>Pseudomonadati</taxon>
        <taxon>Bacteroidota</taxon>
        <taxon>Flavobacteriia</taxon>
        <taxon>Flavobacteriales</taxon>
        <taxon>Crocinitomicaceae</taxon>
        <taxon>Fluviicola</taxon>
    </lineage>
</organism>
<dbReference type="AlphaFoldDB" id="F2IIC0"/>
<protein>
    <submittedName>
        <fullName evidence="4">Aldose 1-epimerase</fullName>
    </submittedName>
</protein>
<dbReference type="GO" id="GO:0016853">
    <property type="term" value="F:isomerase activity"/>
    <property type="evidence" value="ECO:0007669"/>
    <property type="project" value="InterPro"/>
</dbReference>
<sequence>MKTLELRTNSIRAEINLHGAELLFLGKNSDSNILWSKQTDHWNRVAPNLFPIVGKLVNDSYTFQGKSYQMSQHGFARDREFEVVEQTESSVRLRLISDPESIHVYPFSFVFDVCFSLSEAGITLSYETQNTGTEPLYYSVGGHPAFHLEESIGNYYLEFDSDVQLEREELVGSYFSGESTYYGVSHHLNLSEELFENDAFVMKNPTFRSVCLKNQDGETLVHMKCDSWTAIGFWTKKDAPFLCIEPWWGWADKVDSSGKLEDKEGIIELKAAEKKSVNYIIEIPSVLK</sequence>
<proteinExistence type="predicted"/>
<dbReference type="GO" id="GO:0030246">
    <property type="term" value="F:carbohydrate binding"/>
    <property type="evidence" value="ECO:0007669"/>
    <property type="project" value="InterPro"/>
</dbReference>
<dbReference type="Proteomes" id="UP000007463">
    <property type="component" value="Chromosome"/>
</dbReference>
<evidence type="ECO:0000256" key="2">
    <source>
        <dbReference type="ARBA" id="ARBA00011245"/>
    </source>
</evidence>
<dbReference type="CDD" id="cd09024">
    <property type="entry name" value="Aldose_epim_lacX"/>
    <property type="match status" value="1"/>
</dbReference>
<dbReference type="Pfam" id="PF01263">
    <property type="entry name" value="Aldose_epim"/>
    <property type="match status" value="1"/>
</dbReference>
<evidence type="ECO:0000256" key="1">
    <source>
        <dbReference type="ARBA" id="ARBA00001913"/>
    </source>
</evidence>
<dbReference type="SUPFAM" id="SSF74650">
    <property type="entry name" value="Galactose mutarotase-like"/>
    <property type="match status" value="1"/>
</dbReference>